<feature type="compositionally biased region" description="Basic and acidic residues" evidence="1">
    <location>
        <begin position="179"/>
        <end position="194"/>
    </location>
</feature>
<dbReference type="Proteomes" id="UP000192247">
    <property type="component" value="Unassembled WGS sequence"/>
</dbReference>
<sequence length="205" mass="22880">MATRGPRDSGFSRSSKTAEAVECRTMVDDVVAPPSSSTAAQKVLGQFPVPSQPLTIDSLIKFVAQSSYLYDSTNPLFASARIRIARWHEIGAFFDTTGEIVARHWLKAVSRYKYVLRKLLVAKLRNEPIQVPGPWFDKVGAIIGVTFEQAQEQLDPGEGLEDCLHRVLMPSRNLIRKAECHPTADDSHMKSPERKRSKRPYDGAV</sequence>
<protein>
    <submittedName>
        <fullName evidence="2">Uncharacterized protein</fullName>
    </submittedName>
</protein>
<dbReference type="AlphaFoldDB" id="A0A1V9XQL8"/>
<dbReference type="EMBL" id="MNPL01005775">
    <property type="protein sequence ID" value="OQR75797.1"/>
    <property type="molecule type" value="Genomic_DNA"/>
</dbReference>
<evidence type="ECO:0000313" key="2">
    <source>
        <dbReference type="EMBL" id="OQR75797.1"/>
    </source>
</evidence>
<reference evidence="2 3" key="1">
    <citation type="journal article" date="2017" name="Gigascience">
        <title>Draft genome of the honey bee ectoparasitic mite, Tropilaelaps mercedesae, is shaped by the parasitic life history.</title>
        <authorList>
            <person name="Dong X."/>
            <person name="Armstrong S.D."/>
            <person name="Xia D."/>
            <person name="Makepeace B.L."/>
            <person name="Darby A.C."/>
            <person name="Kadowaki T."/>
        </authorList>
    </citation>
    <scope>NUCLEOTIDE SEQUENCE [LARGE SCALE GENOMIC DNA]</scope>
    <source>
        <strain evidence="2">Wuxi-XJTLU</strain>
    </source>
</reference>
<proteinExistence type="predicted"/>
<accession>A0A1V9XQL8</accession>
<dbReference type="InParanoid" id="A0A1V9XQL8"/>
<gene>
    <name evidence="2" type="ORF">BIW11_08193</name>
</gene>
<comment type="caution">
    <text evidence="2">The sequence shown here is derived from an EMBL/GenBank/DDBJ whole genome shotgun (WGS) entry which is preliminary data.</text>
</comment>
<organism evidence="2 3">
    <name type="scientific">Tropilaelaps mercedesae</name>
    <dbReference type="NCBI Taxonomy" id="418985"/>
    <lineage>
        <taxon>Eukaryota</taxon>
        <taxon>Metazoa</taxon>
        <taxon>Ecdysozoa</taxon>
        <taxon>Arthropoda</taxon>
        <taxon>Chelicerata</taxon>
        <taxon>Arachnida</taxon>
        <taxon>Acari</taxon>
        <taxon>Parasitiformes</taxon>
        <taxon>Mesostigmata</taxon>
        <taxon>Gamasina</taxon>
        <taxon>Dermanyssoidea</taxon>
        <taxon>Laelapidae</taxon>
        <taxon>Tropilaelaps</taxon>
    </lineage>
</organism>
<name>A0A1V9XQL8_9ACAR</name>
<keyword evidence="3" id="KW-1185">Reference proteome</keyword>
<evidence type="ECO:0000256" key="1">
    <source>
        <dbReference type="SAM" id="MobiDB-lite"/>
    </source>
</evidence>
<feature type="region of interest" description="Disordered" evidence="1">
    <location>
        <begin position="179"/>
        <end position="205"/>
    </location>
</feature>
<evidence type="ECO:0000313" key="3">
    <source>
        <dbReference type="Proteomes" id="UP000192247"/>
    </source>
</evidence>